<accession>H1Z0X5</accession>
<keyword evidence="2 3" id="KW-0808">Transferase</keyword>
<dbReference type="CDD" id="cd04647">
    <property type="entry name" value="LbH_MAT_like"/>
    <property type="match status" value="1"/>
</dbReference>
<organism evidence="3 4">
    <name type="scientific">Methanoplanus limicola DSM 2279</name>
    <dbReference type="NCBI Taxonomy" id="937775"/>
    <lineage>
        <taxon>Archaea</taxon>
        <taxon>Methanobacteriati</taxon>
        <taxon>Methanobacteriota</taxon>
        <taxon>Stenosarchaea group</taxon>
        <taxon>Methanomicrobia</taxon>
        <taxon>Methanomicrobiales</taxon>
        <taxon>Methanomicrobiaceae</taxon>
        <taxon>Methanoplanus</taxon>
    </lineage>
</organism>
<evidence type="ECO:0000256" key="1">
    <source>
        <dbReference type="ARBA" id="ARBA00007274"/>
    </source>
</evidence>
<dbReference type="PANTHER" id="PTHR23416:SF23">
    <property type="entry name" value="ACETYLTRANSFERASE C18B11.09C-RELATED"/>
    <property type="match status" value="1"/>
</dbReference>
<dbReference type="InterPro" id="IPR011004">
    <property type="entry name" value="Trimer_LpxA-like_sf"/>
</dbReference>
<name>H1Z0X5_9EURY</name>
<dbReference type="Gene3D" id="2.160.10.10">
    <property type="entry name" value="Hexapeptide repeat proteins"/>
    <property type="match status" value="1"/>
</dbReference>
<dbReference type="STRING" id="937775.Metlim_2205"/>
<gene>
    <name evidence="3" type="ORF">Metlim_2205</name>
</gene>
<dbReference type="SUPFAM" id="SSF51161">
    <property type="entry name" value="Trimeric LpxA-like enzymes"/>
    <property type="match status" value="1"/>
</dbReference>
<proteinExistence type="inferred from homology"/>
<dbReference type="GO" id="GO:0005829">
    <property type="term" value="C:cytosol"/>
    <property type="evidence" value="ECO:0007669"/>
    <property type="project" value="TreeGrafter"/>
</dbReference>
<dbReference type="HOGENOM" id="CLU_1154978_0_0_2"/>
<protein>
    <submittedName>
        <fullName evidence="3">Acetyltransferase</fullName>
    </submittedName>
</protein>
<dbReference type="InterPro" id="IPR051159">
    <property type="entry name" value="Hexapeptide_acetyltransf"/>
</dbReference>
<sequence length="272" mass="30549">MTYEGSRIDEILSKIEFILDDSTNHEAVRAVMQTIGIACCSDMISELRIYSEYLPMAEEIGFTEKERNLQFLWEAIDRYPISLAVNFAYLYRRLIAKRAFLSCGRNLICESDVRFNFGRKLSIDDDVFISRGAFLDTKGGIKIGSSVEIGEYVRILTHSHCESDQTERSYSPVTVEPYSKILAGALVLPGITVGEGAIVREGSVVTEDVHAWSVVSGNPAKFIRERKHEGKLGAELKHTWFNRGAFQNEEKIPDKKSPFAGIIPDLKSEGEI</sequence>
<keyword evidence="4" id="KW-1185">Reference proteome</keyword>
<dbReference type="InParanoid" id="H1Z0X5"/>
<dbReference type="GO" id="GO:0008374">
    <property type="term" value="F:O-acyltransferase activity"/>
    <property type="evidence" value="ECO:0007669"/>
    <property type="project" value="TreeGrafter"/>
</dbReference>
<comment type="similarity">
    <text evidence="1">Belongs to the transferase hexapeptide repeat family.</text>
</comment>
<dbReference type="PANTHER" id="PTHR23416">
    <property type="entry name" value="SIALIC ACID SYNTHASE-RELATED"/>
    <property type="match status" value="1"/>
</dbReference>
<evidence type="ECO:0000313" key="3">
    <source>
        <dbReference type="EMBL" id="EHQ36268.1"/>
    </source>
</evidence>
<evidence type="ECO:0000313" key="4">
    <source>
        <dbReference type="Proteomes" id="UP000005741"/>
    </source>
</evidence>
<dbReference type="AlphaFoldDB" id="H1Z0X5"/>
<evidence type="ECO:0000256" key="2">
    <source>
        <dbReference type="ARBA" id="ARBA00022679"/>
    </source>
</evidence>
<dbReference type="EMBL" id="CM001436">
    <property type="protein sequence ID" value="EHQ36268.1"/>
    <property type="molecule type" value="Genomic_DNA"/>
</dbReference>
<reference evidence="3 4" key="1">
    <citation type="submission" date="2011-10" db="EMBL/GenBank/DDBJ databases">
        <title>The Improved High-Quality Draft genome of Methanoplanus limicola DSM 2279.</title>
        <authorList>
            <consortium name="US DOE Joint Genome Institute (JGI-PGF)"/>
            <person name="Lucas S."/>
            <person name="Copeland A."/>
            <person name="Lapidus A."/>
            <person name="Glavina del Rio T."/>
            <person name="Dalin E."/>
            <person name="Tice H."/>
            <person name="Bruce D."/>
            <person name="Goodwin L."/>
            <person name="Pitluck S."/>
            <person name="Peters L."/>
            <person name="Mikhailova N."/>
            <person name="Lu M."/>
            <person name="Kyrpides N."/>
            <person name="Mavromatis K."/>
            <person name="Ivanova N."/>
            <person name="Markowitz V."/>
            <person name="Cheng J.-F."/>
            <person name="Hugenholtz P."/>
            <person name="Woyke T."/>
            <person name="Wu D."/>
            <person name="Wirth R."/>
            <person name="Brambilla E.-M."/>
            <person name="Klenk H.-P."/>
            <person name="Eisen J.A."/>
        </authorList>
    </citation>
    <scope>NUCLEOTIDE SEQUENCE [LARGE SCALE GENOMIC DNA]</scope>
    <source>
        <strain evidence="3 4">DSM 2279</strain>
    </source>
</reference>
<dbReference type="Proteomes" id="UP000005741">
    <property type="component" value="Chromosome"/>
</dbReference>